<evidence type="ECO:0000256" key="4">
    <source>
        <dbReference type="ARBA" id="ARBA00023235"/>
    </source>
</evidence>
<feature type="domain" description="tRNA pseudouridylate synthase B C-terminal" evidence="7">
    <location>
        <begin position="179"/>
        <end position="222"/>
    </location>
</feature>
<proteinExistence type="inferred from homology"/>
<dbReference type="InterPro" id="IPR014780">
    <property type="entry name" value="tRNA_psdUridine_synth_TruB"/>
</dbReference>
<dbReference type="AlphaFoldDB" id="A0A4R6U535"/>
<dbReference type="SUPFAM" id="SSF55120">
    <property type="entry name" value="Pseudouridine synthase"/>
    <property type="match status" value="1"/>
</dbReference>
<dbReference type="OrthoDB" id="9802309at2"/>
<dbReference type="FunFam" id="3.30.2350.10:FF:000011">
    <property type="entry name" value="tRNA pseudouridine synthase B"/>
    <property type="match status" value="1"/>
</dbReference>
<comment type="catalytic activity">
    <reaction evidence="1 5">
        <text>uridine(55) in tRNA = pseudouridine(55) in tRNA</text>
        <dbReference type="Rhea" id="RHEA:42532"/>
        <dbReference type="Rhea" id="RHEA-COMP:10101"/>
        <dbReference type="Rhea" id="RHEA-COMP:10102"/>
        <dbReference type="ChEBI" id="CHEBI:65314"/>
        <dbReference type="ChEBI" id="CHEBI:65315"/>
        <dbReference type="EC" id="5.4.99.25"/>
    </reaction>
</comment>
<feature type="active site" description="Nucleophile" evidence="5">
    <location>
        <position position="38"/>
    </location>
</feature>
<evidence type="ECO:0000313" key="9">
    <source>
        <dbReference type="Proteomes" id="UP000295632"/>
    </source>
</evidence>
<dbReference type="GO" id="GO:0031119">
    <property type="term" value="P:tRNA pseudouridine synthesis"/>
    <property type="evidence" value="ECO:0007669"/>
    <property type="project" value="UniProtKB-UniRule"/>
</dbReference>
<evidence type="ECO:0000256" key="2">
    <source>
        <dbReference type="ARBA" id="ARBA00005642"/>
    </source>
</evidence>
<organism evidence="8 9">
    <name type="scientific">Aureibacillus halotolerans</name>
    <dbReference type="NCBI Taxonomy" id="1508390"/>
    <lineage>
        <taxon>Bacteria</taxon>
        <taxon>Bacillati</taxon>
        <taxon>Bacillota</taxon>
        <taxon>Bacilli</taxon>
        <taxon>Bacillales</taxon>
        <taxon>Bacillaceae</taxon>
        <taxon>Aureibacillus</taxon>
    </lineage>
</organism>
<accession>A0A4R6U535</accession>
<dbReference type="CDD" id="cd02573">
    <property type="entry name" value="PseudoU_synth_EcTruB"/>
    <property type="match status" value="1"/>
</dbReference>
<name>A0A4R6U535_9BACI</name>
<sequence length="299" mass="32556">MDGVLPLLKPAGMTSRQCVSKVQRLLGVKKAGHTGTLDPEVTGVLPICLGKGTKLVEYLTGHNKTYEAEITLGFSTSTEDAEGDIIEEVAIHPEEVNEKNIMLTLESFQGTIIQTPPMYSAVKVNGKRLYEYAREGITVERPSREVSIYDIALLSAPVTNDGRCTFSVRVECSKGTYIRTLAVDIGKKLAYPAHMSTLVRSSSGPFTLQDCTTFDSIEAGTYTIMSIKDALADLPFWQATEAVTPSIKNGAVLLAEQLPSFTDKLCIETPDSSVIAVYIHHPEKPGMVKPDKMIVLTND</sequence>
<feature type="domain" description="Pseudouridine synthase II N-terminal" evidence="6">
    <location>
        <begin position="24"/>
        <end position="178"/>
    </location>
</feature>
<keyword evidence="9" id="KW-1185">Reference proteome</keyword>
<evidence type="ECO:0000259" key="6">
    <source>
        <dbReference type="Pfam" id="PF01509"/>
    </source>
</evidence>
<comment type="function">
    <text evidence="5">Responsible for synthesis of pseudouridine from uracil-55 in the psi GC loop of transfer RNAs.</text>
</comment>
<dbReference type="NCBIfam" id="TIGR00431">
    <property type="entry name" value="TruB"/>
    <property type="match status" value="1"/>
</dbReference>
<dbReference type="GO" id="GO:0003723">
    <property type="term" value="F:RNA binding"/>
    <property type="evidence" value="ECO:0007669"/>
    <property type="project" value="InterPro"/>
</dbReference>
<dbReference type="PANTHER" id="PTHR13767">
    <property type="entry name" value="TRNA-PSEUDOURIDINE SYNTHASE"/>
    <property type="match status" value="1"/>
</dbReference>
<dbReference type="RefSeq" id="WP_133580368.1">
    <property type="nucleotide sequence ID" value="NZ_SNYJ01000007.1"/>
</dbReference>
<protein>
    <recommendedName>
        <fullName evidence="5">tRNA pseudouridine synthase B</fullName>
        <ecNumber evidence="5">5.4.99.25</ecNumber>
    </recommendedName>
    <alternativeName>
        <fullName evidence="5">tRNA pseudouridine(55) synthase</fullName>
        <shortName evidence="5">Psi55 synthase</shortName>
    </alternativeName>
    <alternativeName>
        <fullName evidence="5">tRNA pseudouridylate synthase</fullName>
    </alternativeName>
    <alternativeName>
        <fullName evidence="5">tRNA-uridine isomerase</fullName>
    </alternativeName>
</protein>
<evidence type="ECO:0000313" key="8">
    <source>
        <dbReference type="EMBL" id="TDQ39689.1"/>
    </source>
</evidence>
<dbReference type="InterPro" id="IPR032819">
    <property type="entry name" value="TruB_C"/>
</dbReference>
<dbReference type="Pfam" id="PF16198">
    <property type="entry name" value="TruB_C_2"/>
    <property type="match status" value="1"/>
</dbReference>
<dbReference type="InterPro" id="IPR020103">
    <property type="entry name" value="PsdUridine_synth_cat_dom_sf"/>
</dbReference>
<dbReference type="GO" id="GO:0160148">
    <property type="term" value="F:tRNA pseudouridine(55) synthase activity"/>
    <property type="evidence" value="ECO:0007669"/>
    <property type="project" value="UniProtKB-EC"/>
</dbReference>
<evidence type="ECO:0000256" key="1">
    <source>
        <dbReference type="ARBA" id="ARBA00000385"/>
    </source>
</evidence>
<evidence type="ECO:0000259" key="7">
    <source>
        <dbReference type="Pfam" id="PF16198"/>
    </source>
</evidence>
<dbReference type="GO" id="GO:1990481">
    <property type="term" value="P:mRNA pseudouridine synthesis"/>
    <property type="evidence" value="ECO:0007669"/>
    <property type="project" value="TreeGrafter"/>
</dbReference>
<dbReference type="Proteomes" id="UP000295632">
    <property type="component" value="Unassembled WGS sequence"/>
</dbReference>
<evidence type="ECO:0000256" key="3">
    <source>
        <dbReference type="ARBA" id="ARBA00022694"/>
    </source>
</evidence>
<evidence type="ECO:0000256" key="5">
    <source>
        <dbReference type="HAMAP-Rule" id="MF_01080"/>
    </source>
</evidence>
<keyword evidence="3 5" id="KW-0819">tRNA processing</keyword>
<reference evidence="8 9" key="1">
    <citation type="submission" date="2019-03" db="EMBL/GenBank/DDBJ databases">
        <title>Genomic Encyclopedia of Type Strains, Phase IV (KMG-IV): sequencing the most valuable type-strain genomes for metagenomic binning, comparative biology and taxonomic classification.</title>
        <authorList>
            <person name="Goeker M."/>
        </authorList>
    </citation>
    <scope>NUCLEOTIDE SEQUENCE [LARGE SCALE GENOMIC DNA]</scope>
    <source>
        <strain evidence="8 9">DSM 28697</strain>
    </source>
</reference>
<dbReference type="Gene3D" id="3.30.2350.10">
    <property type="entry name" value="Pseudouridine synthase"/>
    <property type="match status" value="1"/>
</dbReference>
<gene>
    <name evidence="5" type="primary">truB</name>
    <name evidence="8" type="ORF">EV213_10756</name>
</gene>
<dbReference type="HAMAP" id="MF_01080">
    <property type="entry name" value="TruB_bact"/>
    <property type="match status" value="1"/>
</dbReference>
<comment type="caution">
    <text evidence="8">The sequence shown here is derived from an EMBL/GenBank/DDBJ whole genome shotgun (WGS) entry which is preliminary data.</text>
</comment>
<keyword evidence="4 5" id="KW-0413">Isomerase</keyword>
<dbReference type="EC" id="5.4.99.25" evidence="5"/>
<comment type="similarity">
    <text evidence="2 5">Belongs to the pseudouridine synthase TruB family. Type 1 subfamily.</text>
</comment>
<dbReference type="InterPro" id="IPR002501">
    <property type="entry name" value="PsdUridine_synth_N"/>
</dbReference>
<dbReference type="Pfam" id="PF01509">
    <property type="entry name" value="TruB_N"/>
    <property type="match status" value="1"/>
</dbReference>
<dbReference type="PANTHER" id="PTHR13767:SF2">
    <property type="entry name" value="PSEUDOURIDYLATE SYNTHASE TRUB1"/>
    <property type="match status" value="1"/>
</dbReference>
<dbReference type="EMBL" id="SNYJ01000007">
    <property type="protein sequence ID" value="TDQ39689.1"/>
    <property type="molecule type" value="Genomic_DNA"/>
</dbReference>